<reference evidence="2" key="2">
    <citation type="journal article" date="2015" name="Data Brief">
        <title>Shoot transcriptome of the giant reed, Arundo donax.</title>
        <authorList>
            <person name="Barrero R.A."/>
            <person name="Guerrero F.D."/>
            <person name="Moolhuijzen P."/>
            <person name="Goolsby J.A."/>
            <person name="Tidwell J."/>
            <person name="Bellgard S.E."/>
            <person name="Bellgard M.I."/>
        </authorList>
    </citation>
    <scope>NUCLEOTIDE SEQUENCE</scope>
    <source>
        <tissue evidence="2">Shoot tissue taken approximately 20 cm above the soil surface</tissue>
    </source>
</reference>
<evidence type="ECO:0000256" key="1">
    <source>
        <dbReference type="SAM" id="MobiDB-lite"/>
    </source>
</evidence>
<evidence type="ECO:0000313" key="2">
    <source>
        <dbReference type="EMBL" id="JAE07300.1"/>
    </source>
</evidence>
<dbReference type="AlphaFoldDB" id="A0A0A9F2P3"/>
<protein>
    <submittedName>
        <fullName evidence="2">Uncharacterized protein</fullName>
    </submittedName>
</protein>
<dbReference type="EMBL" id="GBRH01190596">
    <property type="protein sequence ID" value="JAE07300.1"/>
    <property type="molecule type" value="Transcribed_RNA"/>
</dbReference>
<feature type="compositionally biased region" description="Basic residues" evidence="1">
    <location>
        <begin position="43"/>
        <end position="54"/>
    </location>
</feature>
<organism evidence="2">
    <name type="scientific">Arundo donax</name>
    <name type="common">Giant reed</name>
    <name type="synonym">Donax arundinaceus</name>
    <dbReference type="NCBI Taxonomy" id="35708"/>
    <lineage>
        <taxon>Eukaryota</taxon>
        <taxon>Viridiplantae</taxon>
        <taxon>Streptophyta</taxon>
        <taxon>Embryophyta</taxon>
        <taxon>Tracheophyta</taxon>
        <taxon>Spermatophyta</taxon>
        <taxon>Magnoliopsida</taxon>
        <taxon>Liliopsida</taxon>
        <taxon>Poales</taxon>
        <taxon>Poaceae</taxon>
        <taxon>PACMAD clade</taxon>
        <taxon>Arundinoideae</taxon>
        <taxon>Arundineae</taxon>
        <taxon>Arundo</taxon>
    </lineage>
</organism>
<name>A0A0A9F2P3_ARUDO</name>
<accession>A0A0A9F2P3</accession>
<feature type="region of interest" description="Disordered" evidence="1">
    <location>
        <begin position="1"/>
        <end position="56"/>
    </location>
</feature>
<sequence>MGQRRRTRPQRRYVHGGPRGVARRARHRRGAGTSATTPICQRGRGRRQSGRGRRLMPAALWRRRPWPWILCGRRPWGRGRARHR</sequence>
<reference evidence="2" key="1">
    <citation type="submission" date="2014-09" db="EMBL/GenBank/DDBJ databases">
        <authorList>
            <person name="Magalhaes I.L.F."/>
            <person name="Oliveira U."/>
            <person name="Santos F.R."/>
            <person name="Vidigal T.H.D.A."/>
            <person name="Brescovit A.D."/>
            <person name="Santos A.J."/>
        </authorList>
    </citation>
    <scope>NUCLEOTIDE SEQUENCE</scope>
    <source>
        <tissue evidence="2">Shoot tissue taken approximately 20 cm above the soil surface</tissue>
    </source>
</reference>
<proteinExistence type="predicted"/>
<feature type="compositionally biased region" description="Basic residues" evidence="1">
    <location>
        <begin position="1"/>
        <end position="14"/>
    </location>
</feature>
<feature type="compositionally biased region" description="Basic residues" evidence="1">
    <location>
        <begin position="21"/>
        <end position="30"/>
    </location>
</feature>